<organism evidence="1">
    <name type="scientific">Arundo donax</name>
    <name type="common">Giant reed</name>
    <name type="synonym">Donax arundinaceus</name>
    <dbReference type="NCBI Taxonomy" id="35708"/>
    <lineage>
        <taxon>Eukaryota</taxon>
        <taxon>Viridiplantae</taxon>
        <taxon>Streptophyta</taxon>
        <taxon>Embryophyta</taxon>
        <taxon>Tracheophyta</taxon>
        <taxon>Spermatophyta</taxon>
        <taxon>Magnoliopsida</taxon>
        <taxon>Liliopsida</taxon>
        <taxon>Poales</taxon>
        <taxon>Poaceae</taxon>
        <taxon>PACMAD clade</taxon>
        <taxon>Arundinoideae</taxon>
        <taxon>Arundineae</taxon>
        <taxon>Arundo</taxon>
    </lineage>
</organism>
<reference evidence="1" key="2">
    <citation type="journal article" date="2015" name="Data Brief">
        <title>Shoot transcriptome of the giant reed, Arundo donax.</title>
        <authorList>
            <person name="Barrero R.A."/>
            <person name="Guerrero F.D."/>
            <person name="Moolhuijzen P."/>
            <person name="Goolsby J.A."/>
            <person name="Tidwell J."/>
            <person name="Bellgard S.E."/>
            <person name="Bellgard M.I."/>
        </authorList>
    </citation>
    <scope>NUCLEOTIDE SEQUENCE</scope>
    <source>
        <tissue evidence="1">Shoot tissue taken approximately 20 cm above the soil surface</tissue>
    </source>
</reference>
<accession>A0A0A9ETX6</accession>
<dbReference type="EMBL" id="GBRH01196550">
    <property type="protein sequence ID" value="JAE01346.1"/>
    <property type="molecule type" value="Transcribed_RNA"/>
</dbReference>
<evidence type="ECO:0000313" key="1">
    <source>
        <dbReference type="EMBL" id="JAE01346.1"/>
    </source>
</evidence>
<dbReference type="AlphaFoldDB" id="A0A0A9ETX6"/>
<proteinExistence type="predicted"/>
<reference evidence="1" key="1">
    <citation type="submission" date="2014-09" db="EMBL/GenBank/DDBJ databases">
        <authorList>
            <person name="Magalhaes I.L.F."/>
            <person name="Oliveira U."/>
            <person name="Santos F.R."/>
            <person name="Vidigal T.H.D.A."/>
            <person name="Brescovit A.D."/>
            <person name="Santos A.J."/>
        </authorList>
    </citation>
    <scope>NUCLEOTIDE SEQUENCE</scope>
    <source>
        <tissue evidence="1">Shoot tissue taken approximately 20 cm above the soil surface</tissue>
    </source>
</reference>
<name>A0A0A9ETX6_ARUDO</name>
<sequence length="39" mass="4578">MNLLTCYGSSHHFATAQPYLFTKYSIFRAFKVPNQIILR</sequence>
<protein>
    <submittedName>
        <fullName evidence="1">Uncharacterized protein</fullName>
    </submittedName>
</protein>